<evidence type="ECO:0000313" key="5">
    <source>
        <dbReference type="EMBL" id="AKJ63310.1"/>
    </source>
</evidence>
<dbReference type="Pfam" id="PF00011">
    <property type="entry name" value="HSP20"/>
    <property type="match status" value="1"/>
</dbReference>
<dbReference type="InterPro" id="IPR002068">
    <property type="entry name" value="A-crystallin/Hsp20_dom"/>
</dbReference>
<reference evidence="5 6" key="2">
    <citation type="journal article" date="2016" name="ISME J.">
        <title>Characterization of the first cultured representative of Verrucomicrobia subdivision 5 indicates the proposal of a novel phylum.</title>
        <authorList>
            <person name="Spring S."/>
            <person name="Bunk B."/>
            <person name="Sproer C."/>
            <person name="Schumann P."/>
            <person name="Rohde M."/>
            <person name="Tindall B.J."/>
            <person name="Klenk H.P."/>
        </authorList>
    </citation>
    <scope>NUCLEOTIDE SEQUENCE [LARGE SCALE GENOMIC DNA]</scope>
    <source>
        <strain evidence="5 6">L21-Fru-AB</strain>
    </source>
</reference>
<feature type="domain" description="SHSP" evidence="4">
    <location>
        <begin position="49"/>
        <end position="163"/>
    </location>
</feature>
<dbReference type="InterPro" id="IPR031107">
    <property type="entry name" value="Small_HSP"/>
</dbReference>
<dbReference type="KEGG" id="vbl:L21SP4_00020"/>
<dbReference type="CDD" id="cd06464">
    <property type="entry name" value="ACD_sHsps-like"/>
    <property type="match status" value="1"/>
</dbReference>
<dbReference type="AlphaFoldDB" id="A0A0G3EEY8"/>
<organism evidence="5 6">
    <name type="scientific">Kiritimatiella glycovorans</name>
    <dbReference type="NCBI Taxonomy" id="1307763"/>
    <lineage>
        <taxon>Bacteria</taxon>
        <taxon>Pseudomonadati</taxon>
        <taxon>Kiritimatiellota</taxon>
        <taxon>Kiritimatiellia</taxon>
        <taxon>Kiritimatiellales</taxon>
        <taxon>Kiritimatiellaceae</taxon>
        <taxon>Kiritimatiella</taxon>
    </lineage>
</organism>
<dbReference type="PANTHER" id="PTHR11527">
    <property type="entry name" value="HEAT-SHOCK PROTEIN 20 FAMILY MEMBER"/>
    <property type="match status" value="1"/>
</dbReference>
<evidence type="ECO:0000256" key="1">
    <source>
        <dbReference type="PROSITE-ProRule" id="PRU00285"/>
    </source>
</evidence>
<dbReference type="RefSeq" id="WP_052880756.1">
    <property type="nucleotide sequence ID" value="NZ_CP010904.1"/>
</dbReference>
<reference evidence="6" key="1">
    <citation type="submission" date="2015-02" db="EMBL/GenBank/DDBJ databases">
        <title>Description and complete genome sequence of the first cultured representative of the subdivision 5 of the Verrucomicrobia phylum.</title>
        <authorList>
            <person name="Spring S."/>
            <person name="Bunk B."/>
            <person name="Sproer C."/>
            <person name="Klenk H.-P."/>
        </authorList>
    </citation>
    <scope>NUCLEOTIDE SEQUENCE [LARGE SCALE GENOMIC DNA]</scope>
    <source>
        <strain evidence="6">L21-Fru-AB</strain>
    </source>
</reference>
<comment type="similarity">
    <text evidence="1 2">Belongs to the small heat shock protein (HSP20) family.</text>
</comment>
<evidence type="ECO:0000256" key="3">
    <source>
        <dbReference type="SAM" id="MobiDB-lite"/>
    </source>
</evidence>
<dbReference type="Gene3D" id="2.60.40.790">
    <property type="match status" value="1"/>
</dbReference>
<evidence type="ECO:0000259" key="4">
    <source>
        <dbReference type="PROSITE" id="PS01031"/>
    </source>
</evidence>
<dbReference type="EMBL" id="CP010904">
    <property type="protein sequence ID" value="AKJ63310.1"/>
    <property type="molecule type" value="Genomic_DNA"/>
</dbReference>
<evidence type="ECO:0000256" key="2">
    <source>
        <dbReference type="RuleBase" id="RU003616"/>
    </source>
</evidence>
<dbReference type="Proteomes" id="UP000035268">
    <property type="component" value="Chromosome"/>
</dbReference>
<dbReference type="SUPFAM" id="SSF49764">
    <property type="entry name" value="HSP20-like chaperones"/>
    <property type="match status" value="1"/>
</dbReference>
<dbReference type="PROSITE" id="PS01031">
    <property type="entry name" value="SHSP"/>
    <property type="match status" value="1"/>
</dbReference>
<feature type="compositionally biased region" description="Basic residues" evidence="3">
    <location>
        <begin position="1"/>
        <end position="10"/>
    </location>
</feature>
<keyword evidence="5" id="KW-0346">Stress response</keyword>
<sequence length="163" mass="18788">MKNLIPRRRRNEVQRRGGEGYDPFEGFQRRMNELFEDFFGEMPAFRDTERFGAVVPRFEVAETDSAISVDAELPGMKEDDLELTLDGDVLTIAGEKQQESEDKKKNYYVSERSYGRFQRSIPLPDGVDTENIRANFKNGVLHVEVPKTEEYKSGRRTIDITTG</sequence>
<dbReference type="STRING" id="1307763.L21SP4_00020"/>
<dbReference type="OrthoDB" id="9808910at2"/>
<protein>
    <submittedName>
        <fullName evidence="5">Heat shock protein Hsp20</fullName>
    </submittedName>
</protein>
<gene>
    <name evidence="5" type="primary">hspA_1</name>
    <name evidence="5" type="ORF">L21SP4_00020</name>
</gene>
<evidence type="ECO:0000313" key="6">
    <source>
        <dbReference type="Proteomes" id="UP000035268"/>
    </source>
</evidence>
<name>A0A0G3EEY8_9BACT</name>
<accession>A0A0G3EEY8</accession>
<dbReference type="InterPro" id="IPR008978">
    <property type="entry name" value="HSP20-like_chaperone"/>
</dbReference>
<feature type="region of interest" description="Disordered" evidence="3">
    <location>
        <begin position="1"/>
        <end position="22"/>
    </location>
</feature>
<keyword evidence="6" id="KW-1185">Reference proteome</keyword>
<proteinExistence type="inferred from homology"/>